<dbReference type="GO" id="GO:0008080">
    <property type="term" value="F:N-acetyltransferase activity"/>
    <property type="evidence" value="ECO:0007669"/>
    <property type="project" value="TreeGrafter"/>
</dbReference>
<dbReference type="RefSeq" id="WP_109061371.1">
    <property type="nucleotide sequence ID" value="NZ_QETA01000002.1"/>
</dbReference>
<comment type="similarity">
    <text evidence="1">Belongs to the acetyltransferase family.</text>
</comment>
<evidence type="ECO:0000256" key="2">
    <source>
        <dbReference type="ARBA" id="ARBA00022679"/>
    </source>
</evidence>
<evidence type="ECO:0000256" key="1">
    <source>
        <dbReference type="ARBA" id="ARBA00008694"/>
    </source>
</evidence>
<keyword evidence="3" id="KW-0012">Acyltransferase</keyword>
<dbReference type="Proteomes" id="UP000245212">
    <property type="component" value="Unassembled WGS sequence"/>
</dbReference>
<dbReference type="Pfam" id="PF00583">
    <property type="entry name" value="Acetyltransf_1"/>
    <property type="match status" value="1"/>
</dbReference>
<dbReference type="InterPro" id="IPR051016">
    <property type="entry name" value="Diverse_Substrate_AcTransf"/>
</dbReference>
<dbReference type="CDD" id="cd04301">
    <property type="entry name" value="NAT_SF"/>
    <property type="match status" value="1"/>
</dbReference>
<keyword evidence="6" id="KW-1185">Reference proteome</keyword>
<organism evidence="5 6">
    <name type="scientific">Corticimicrobacter populi</name>
    <dbReference type="NCBI Taxonomy" id="2175229"/>
    <lineage>
        <taxon>Bacteria</taxon>
        <taxon>Pseudomonadati</taxon>
        <taxon>Pseudomonadota</taxon>
        <taxon>Betaproteobacteria</taxon>
        <taxon>Burkholderiales</taxon>
        <taxon>Alcaligenaceae</taxon>
        <taxon>Corticimicrobacter</taxon>
    </lineage>
</organism>
<dbReference type="SUPFAM" id="SSF55729">
    <property type="entry name" value="Acyl-CoA N-acyltransferases (Nat)"/>
    <property type="match status" value="1"/>
</dbReference>
<dbReference type="Gene3D" id="3.40.630.30">
    <property type="match status" value="1"/>
</dbReference>
<reference evidence="6" key="1">
    <citation type="submission" date="2018-05" db="EMBL/GenBank/DDBJ databases">
        <authorList>
            <person name="Li Y."/>
        </authorList>
    </citation>
    <scope>NUCLEOTIDE SEQUENCE [LARGE SCALE GENOMIC DNA]</scope>
    <source>
        <strain evidence="6">3d-2-2</strain>
    </source>
</reference>
<dbReference type="FunFam" id="3.40.630.30:FF:000064">
    <property type="entry name" value="GNAT family acetyltransferase"/>
    <property type="match status" value="1"/>
</dbReference>
<dbReference type="InterPro" id="IPR000182">
    <property type="entry name" value="GNAT_dom"/>
</dbReference>
<gene>
    <name evidence="5" type="ORF">DD235_07230</name>
</gene>
<feature type="domain" description="N-acetyltransferase" evidence="4">
    <location>
        <begin position="7"/>
        <end position="164"/>
    </location>
</feature>
<dbReference type="EMBL" id="QETA01000002">
    <property type="protein sequence ID" value="PWF24093.1"/>
    <property type="molecule type" value="Genomic_DNA"/>
</dbReference>
<dbReference type="PANTHER" id="PTHR10545:SF29">
    <property type="entry name" value="GH14572P-RELATED"/>
    <property type="match status" value="1"/>
</dbReference>
<evidence type="ECO:0000256" key="3">
    <source>
        <dbReference type="ARBA" id="ARBA00023315"/>
    </source>
</evidence>
<dbReference type="AlphaFoldDB" id="A0A2V1K409"/>
<sequence length="166" mass="18500">MSAAQHIVIRPAVRSDAPQIMQYINELAVYEKAAHEVESSVADIERSLFDEPGSTFALICERDGQAVGFAVYFLSYSTWLGRHGVYLEDLYVSPEHRGSGAGRALLRHVARIAVSQGCRRMEWSVLDWNEPAIRVYDAIGGRPQSEWIRYRLAGDALRAFAEAGEG</sequence>
<dbReference type="PANTHER" id="PTHR10545">
    <property type="entry name" value="DIAMINE N-ACETYLTRANSFERASE"/>
    <property type="match status" value="1"/>
</dbReference>
<dbReference type="InterPro" id="IPR016181">
    <property type="entry name" value="Acyl_CoA_acyltransferase"/>
</dbReference>
<evidence type="ECO:0000259" key="4">
    <source>
        <dbReference type="PROSITE" id="PS51186"/>
    </source>
</evidence>
<evidence type="ECO:0000313" key="5">
    <source>
        <dbReference type="EMBL" id="PWF24093.1"/>
    </source>
</evidence>
<keyword evidence="2 5" id="KW-0808">Transferase</keyword>
<evidence type="ECO:0000313" key="6">
    <source>
        <dbReference type="Proteomes" id="UP000245212"/>
    </source>
</evidence>
<protein>
    <submittedName>
        <fullName evidence="5">GNAT family N-acetyltransferase</fullName>
    </submittedName>
</protein>
<name>A0A2V1K409_9BURK</name>
<dbReference type="PROSITE" id="PS51186">
    <property type="entry name" value="GNAT"/>
    <property type="match status" value="1"/>
</dbReference>
<accession>A0A2V1K409</accession>
<comment type="caution">
    <text evidence="5">The sequence shown here is derived from an EMBL/GenBank/DDBJ whole genome shotgun (WGS) entry which is preliminary data.</text>
</comment>
<proteinExistence type="inferred from homology"/>